<evidence type="ECO:0000256" key="18">
    <source>
        <dbReference type="ARBA" id="ARBA00032290"/>
    </source>
</evidence>
<keyword evidence="11 19" id="KW-0482">Metalloprotease</keyword>
<dbReference type="InterPro" id="IPR001577">
    <property type="entry name" value="Peptidase_M8"/>
</dbReference>
<evidence type="ECO:0000313" key="21">
    <source>
        <dbReference type="EMBL" id="EAN86645.1"/>
    </source>
</evidence>
<dbReference type="InParanoid" id="Q4D292"/>
<feature type="region of interest" description="Disordered" evidence="20">
    <location>
        <begin position="714"/>
        <end position="781"/>
    </location>
</feature>
<comment type="cofactor">
    <cofactor evidence="19">
        <name>Zn(2+)</name>
        <dbReference type="ChEBI" id="CHEBI:29105"/>
    </cofactor>
    <text evidence="19">Binds 1 zinc ion per subunit.</text>
</comment>
<evidence type="ECO:0000256" key="4">
    <source>
        <dbReference type="ARBA" id="ARBA00012397"/>
    </source>
</evidence>
<dbReference type="Gene3D" id="2.30.34.10">
    <property type="entry name" value="Leishmanolysin domain 4"/>
    <property type="match status" value="1"/>
</dbReference>
<dbReference type="GO" id="GO:0046872">
    <property type="term" value="F:metal ion binding"/>
    <property type="evidence" value="ECO:0007669"/>
    <property type="project" value="UniProtKB-KW"/>
</dbReference>
<keyword evidence="6 19" id="KW-0479">Metal-binding</keyword>
<evidence type="ECO:0000256" key="12">
    <source>
        <dbReference type="ARBA" id="ARBA00023136"/>
    </source>
</evidence>
<evidence type="ECO:0000256" key="14">
    <source>
        <dbReference type="ARBA" id="ARBA00023157"/>
    </source>
</evidence>
<comment type="similarity">
    <text evidence="3">Belongs to the peptidase M8 family.</text>
</comment>
<dbReference type="RefSeq" id="XP_808496.1">
    <property type="nucleotide sequence ID" value="XM_803403.1"/>
</dbReference>
<dbReference type="VEuPathDB" id="TriTrypDB:TcCLB.511117.50"/>
<evidence type="ECO:0000256" key="8">
    <source>
        <dbReference type="ARBA" id="ARBA00022801"/>
    </source>
</evidence>
<dbReference type="GeneID" id="3538929"/>
<keyword evidence="22" id="KW-1185">Reference proteome</keyword>
<keyword evidence="9 19" id="KW-0862">Zinc</keyword>
<keyword evidence="8" id="KW-0378">Hydrolase</keyword>
<dbReference type="EMBL" id="AAHK01001174">
    <property type="protein sequence ID" value="EAN86645.1"/>
    <property type="molecule type" value="Genomic_DNA"/>
</dbReference>
<dbReference type="PRINTS" id="PR00782">
    <property type="entry name" value="LSHMANOLYSIN"/>
</dbReference>
<evidence type="ECO:0000256" key="9">
    <source>
        <dbReference type="ARBA" id="ARBA00022833"/>
    </source>
</evidence>
<evidence type="ECO:0000256" key="19">
    <source>
        <dbReference type="PIRSR" id="PIRSR601577-2"/>
    </source>
</evidence>
<evidence type="ECO:0000256" key="6">
    <source>
        <dbReference type="ARBA" id="ARBA00022723"/>
    </source>
</evidence>
<comment type="subcellular location">
    <subcellularLocation>
        <location evidence="2">Membrane</location>
    </subcellularLocation>
</comment>
<feature type="region of interest" description="Disordered" evidence="20">
    <location>
        <begin position="797"/>
        <end position="870"/>
    </location>
</feature>
<dbReference type="InterPro" id="IPR021287">
    <property type="entry name" value="Trans-sialidase_CS"/>
</dbReference>
<dbReference type="EC" id="3.4.24.36" evidence="4"/>
<dbReference type="Pfam" id="PF01457">
    <property type="entry name" value="Peptidase_M8"/>
    <property type="match status" value="1"/>
</dbReference>
<dbReference type="OMA" id="ICVHTHA"/>
<comment type="catalytic activity">
    <reaction evidence="1">
        <text>Preference for hydrophobic residues at P1 and P1' and basic residues at P2' and P3'. A model nonapeptide is cleaved at -Ala-Tyr-|-Leu-Lys-Lys-.</text>
        <dbReference type="EC" id="3.4.24.36"/>
    </reaction>
</comment>
<sequence length="914" mass="99438">MDSRPHLIPRSTHIMCPLYICVHTHAGPLVLSFARHAPLPSCLAAWAEHRNCFCFYCIEWATSLSLSLPVCVFCFTGAMRVCAPVVPRLGFPSRVCFESLLVLWLNGRIFINHHLFSCVVTFAFHFSFQPISLCCLSKPRNTFPTVTPMVQWLLASPYPAALPLLLMMLTLMCCSSGCFAASLTYHCTFDKAMRVDRTKSMPVVMKNVPLGTGSASQTYTVIGRNGWAPIRINVSTRDLYNTSMYCTTKYSYVKNLLTDYYECEGNALSFNKRKILIDNVVPAAVKLHADRLLVQPLEGPLVVPQFAAGTVCSRFTVPDEHRSAGVANSDMVLYVAAAPGGVWALPCATLEDGRPVVGVMNIAPAVLFHGRLATRIAAHLVAHALGFAHPHMASRSMVRNVTGVRGRALSVVVNSTNAAMAAREHYDCDDIYGMELQDQNGDGSTLESHWSQRHAKDELMAPIGGAGYYTELTLAAFADLGYFKVNWRMAEPMGWGKKSGCELLQKRCSELNLSKYSHMFCNINDGVKRCASDRYSSGRCQRSIIEFSKQHSMDSCPIIDPAMDVRDLEAVFEEGKYLSARPGDMPSSWCLDTLPTNTTDARYPGYTYLSAAMHAELKCLGMQVHLKVTEKRGISWVPFTDGATITWDTPPYDKENVICPNYAEVCTISATGGSVLPAVRWDGEERVWSRTVRPEFLKQSSPEAPVPIAESIETGRGTESQDADSAALQSKPLPQGDAEAAVAQHDHRAGNNTNTPTGSEREAAPAASGENNNSPTAAVAGAGEFGTTHSEDFFTTEVESSMGEEEQSAPEEGANPATLQSRETTGDGDAQPVQESMAPLAGSEGLLPKQSEAPVPENNHSESGSGASQEDRLALLNDAKLILRDWNADSTARVCVSRVSMLLLLGLCGAVAVL</sequence>
<dbReference type="GO" id="GO:0004222">
    <property type="term" value="F:metalloendopeptidase activity"/>
    <property type="evidence" value="ECO:0007669"/>
    <property type="project" value="InterPro"/>
</dbReference>
<dbReference type="Proteomes" id="UP000002296">
    <property type="component" value="Unassembled WGS sequence"/>
</dbReference>
<accession>Q4D292</accession>
<evidence type="ECO:0000256" key="11">
    <source>
        <dbReference type="ARBA" id="ARBA00023049"/>
    </source>
</evidence>
<evidence type="ECO:0000256" key="20">
    <source>
        <dbReference type="SAM" id="MobiDB-lite"/>
    </source>
</evidence>
<evidence type="ECO:0000256" key="15">
    <source>
        <dbReference type="ARBA" id="ARBA00023180"/>
    </source>
</evidence>
<evidence type="ECO:0000256" key="13">
    <source>
        <dbReference type="ARBA" id="ARBA00023145"/>
    </source>
</evidence>
<dbReference type="PANTHER" id="PTHR10942:SF0">
    <property type="entry name" value="LEISHMANOLYSIN-LIKE PEPTIDASE"/>
    <property type="match status" value="1"/>
</dbReference>
<feature type="binding site" evidence="19">
    <location>
        <position position="449"/>
    </location>
    <ligand>
        <name>Zn(2+)</name>
        <dbReference type="ChEBI" id="CHEBI:29105"/>
        <note>catalytic</note>
    </ligand>
</feature>
<dbReference type="GO" id="GO:0006508">
    <property type="term" value="P:proteolysis"/>
    <property type="evidence" value="ECO:0007669"/>
    <property type="project" value="UniProtKB-KW"/>
</dbReference>
<keyword evidence="12" id="KW-0472">Membrane</keyword>
<keyword evidence="7" id="KW-0732">Signal</keyword>
<evidence type="ECO:0000256" key="3">
    <source>
        <dbReference type="ARBA" id="ARBA00005860"/>
    </source>
</evidence>
<proteinExistence type="inferred from homology"/>
<evidence type="ECO:0000256" key="5">
    <source>
        <dbReference type="ARBA" id="ARBA00022670"/>
    </source>
</evidence>
<protein>
    <recommendedName>
        <fullName evidence="4">leishmanolysin</fullName>
        <ecNumber evidence="4">3.4.24.36</ecNumber>
    </recommendedName>
    <alternativeName>
        <fullName evidence="17">Cell surface protease</fullName>
    </alternativeName>
    <alternativeName>
        <fullName evidence="18">Major surface glycoprotein</fullName>
    </alternativeName>
    <alternativeName>
        <fullName evidence="16">Protein gp63</fullName>
    </alternativeName>
</protein>
<dbReference type="GO" id="GO:0005737">
    <property type="term" value="C:cytoplasm"/>
    <property type="evidence" value="ECO:0007669"/>
    <property type="project" value="TreeGrafter"/>
</dbReference>
<keyword evidence="13" id="KW-0865">Zymogen</keyword>
<feature type="binding site" evidence="19">
    <location>
        <position position="379"/>
    </location>
    <ligand>
        <name>Zn(2+)</name>
        <dbReference type="ChEBI" id="CHEBI:29105"/>
        <note>catalytic</note>
    </ligand>
</feature>
<dbReference type="eggNOG" id="KOG2556">
    <property type="taxonomic scope" value="Eukaryota"/>
</dbReference>
<comment type="caution">
    <text evidence="21">The sequence shown here is derived from an EMBL/GenBank/DDBJ whole genome shotgun (WGS) entry which is preliminary data.</text>
</comment>
<dbReference type="Gene3D" id="3.90.132.10">
    <property type="entry name" value="Leishmanolysin , domain 2"/>
    <property type="match status" value="1"/>
</dbReference>
<keyword evidence="15" id="KW-0325">Glycoprotein</keyword>
<dbReference type="GO" id="GO:0016020">
    <property type="term" value="C:membrane"/>
    <property type="evidence" value="ECO:0007669"/>
    <property type="project" value="UniProtKB-SubCell"/>
</dbReference>
<dbReference type="Gene3D" id="3.10.170.20">
    <property type="match status" value="1"/>
</dbReference>
<name>Q4D292_TRYCC</name>
<dbReference type="Pfam" id="PF11052">
    <property type="entry name" value="Tr-sialidase_C"/>
    <property type="match status" value="1"/>
</dbReference>
<evidence type="ECO:0000256" key="2">
    <source>
        <dbReference type="ARBA" id="ARBA00004370"/>
    </source>
</evidence>
<organism evidence="21 22">
    <name type="scientific">Trypanosoma cruzi (strain CL Brener)</name>
    <dbReference type="NCBI Taxonomy" id="353153"/>
    <lineage>
        <taxon>Eukaryota</taxon>
        <taxon>Discoba</taxon>
        <taxon>Euglenozoa</taxon>
        <taxon>Kinetoplastea</taxon>
        <taxon>Metakinetoplastina</taxon>
        <taxon>Trypanosomatida</taxon>
        <taxon>Trypanosomatidae</taxon>
        <taxon>Trypanosoma</taxon>
        <taxon>Schizotrypanum</taxon>
    </lineage>
</organism>
<evidence type="ECO:0000256" key="7">
    <source>
        <dbReference type="ARBA" id="ARBA00022729"/>
    </source>
</evidence>
<evidence type="ECO:0000256" key="16">
    <source>
        <dbReference type="ARBA" id="ARBA00030640"/>
    </source>
</evidence>
<feature type="binding site" evidence="19">
    <location>
        <position position="383"/>
    </location>
    <ligand>
        <name>Zn(2+)</name>
        <dbReference type="ChEBI" id="CHEBI:29105"/>
        <note>catalytic</note>
    </ligand>
</feature>
<evidence type="ECO:0000256" key="1">
    <source>
        <dbReference type="ARBA" id="ARBA00001249"/>
    </source>
</evidence>
<keyword evidence="10" id="KW-0130">Cell adhesion</keyword>
<keyword evidence="14" id="KW-1015">Disulfide bond</keyword>
<dbReference type="PaxDb" id="353153-Q4D292"/>
<dbReference type="SMR" id="Q4D292"/>
<keyword evidence="5 21" id="KW-0645">Protease</keyword>
<dbReference type="PANTHER" id="PTHR10942">
    <property type="entry name" value="LEISHMANOLYSIN-LIKE PEPTIDASE"/>
    <property type="match status" value="1"/>
</dbReference>
<evidence type="ECO:0000313" key="22">
    <source>
        <dbReference type="Proteomes" id="UP000002296"/>
    </source>
</evidence>
<evidence type="ECO:0000256" key="17">
    <source>
        <dbReference type="ARBA" id="ARBA00030707"/>
    </source>
</evidence>
<dbReference type="AlphaFoldDB" id="Q4D292"/>
<gene>
    <name evidence="21" type="ORF">Tc00.1047053511117.50</name>
</gene>
<dbReference type="GO" id="GO:0007155">
    <property type="term" value="P:cell adhesion"/>
    <property type="evidence" value="ECO:0007669"/>
    <property type="project" value="UniProtKB-KW"/>
</dbReference>
<dbReference type="SUPFAM" id="SSF55486">
    <property type="entry name" value="Metalloproteases ('zincins'), catalytic domain"/>
    <property type="match status" value="1"/>
</dbReference>
<dbReference type="KEGG" id="tcr:511117.50"/>
<reference evidence="21 22" key="1">
    <citation type="journal article" date="2005" name="Science">
        <title>The genome sequence of Trypanosoma cruzi, etiologic agent of Chagas disease.</title>
        <authorList>
            <person name="El-Sayed N.M."/>
            <person name="Myler P.J."/>
            <person name="Bartholomeu D.C."/>
            <person name="Nilsson D."/>
            <person name="Aggarwal G."/>
            <person name="Tran A.N."/>
            <person name="Ghedin E."/>
            <person name="Worthey E.A."/>
            <person name="Delcher A.L."/>
            <person name="Blandin G."/>
            <person name="Westenberger S.J."/>
            <person name="Caler E."/>
            <person name="Cerqueira G.C."/>
            <person name="Branche C."/>
            <person name="Haas B."/>
            <person name="Anupama A."/>
            <person name="Arner E."/>
            <person name="Aslund L."/>
            <person name="Attipoe P."/>
            <person name="Bontempi E."/>
            <person name="Bringaud F."/>
            <person name="Burton P."/>
            <person name="Cadag E."/>
            <person name="Campbell D.A."/>
            <person name="Carrington M."/>
            <person name="Crabtree J."/>
            <person name="Darban H."/>
            <person name="da Silveira J.F."/>
            <person name="de Jong P."/>
            <person name="Edwards K."/>
            <person name="Englund P.T."/>
            <person name="Fazelina G."/>
            <person name="Feldblyum T."/>
            <person name="Ferella M."/>
            <person name="Frasch A.C."/>
            <person name="Gull K."/>
            <person name="Horn D."/>
            <person name="Hou L."/>
            <person name="Huang Y."/>
            <person name="Kindlund E."/>
            <person name="Klingbeil M."/>
            <person name="Kluge S."/>
            <person name="Koo H."/>
            <person name="Lacerda D."/>
            <person name="Levin M.J."/>
            <person name="Lorenzi H."/>
            <person name="Louie T."/>
            <person name="Machado C.R."/>
            <person name="McCulloch R."/>
            <person name="McKenna A."/>
            <person name="Mizuno Y."/>
            <person name="Mottram J.C."/>
            <person name="Nelson S."/>
            <person name="Ochaya S."/>
            <person name="Osoegawa K."/>
            <person name="Pai G."/>
            <person name="Parsons M."/>
            <person name="Pentony M."/>
            <person name="Pettersson U."/>
            <person name="Pop M."/>
            <person name="Ramirez J.L."/>
            <person name="Rinta J."/>
            <person name="Robertson L."/>
            <person name="Salzberg S.L."/>
            <person name="Sanchez D.O."/>
            <person name="Seyler A."/>
            <person name="Sharma R."/>
            <person name="Shetty J."/>
            <person name="Simpson A.J."/>
            <person name="Sisk E."/>
            <person name="Tammi M.T."/>
            <person name="Tarleton R."/>
            <person name="Teixeira S."/>
            <person name="Van Aken S."/>
            <person name="Vogt C."/>
            <person name="Ward P.N."/>
            <person name="Wickstead B."/>
            <person name="Wortman J."/>
            <person name="White O."/>
            <person name="Fraser C.M."/>
            <person name="Stuart K.D."/>
            <person name="Andersson B."/>
        </authorList>
    </citation>
    <scope>NUCLEOTIDE SEQUENCE [LARGE SCALE GENOMIC DNA]</scope>
    <source>
        <strain evidence="21 22">CL Brener</strain>
    </source>
</reference>
<dbReference type="FunFam" id="3.90.132.10:FF:000001">
    <property type="entry name" value="leishmanolysin-like peptidase isoform X2"/>
    <property type="match status" value="1"/>
</dbReference>
<evidence type="ECO:0000256" key="10">
    <source>
        <dbReference type="ARBA" id="ARBA00022889"/>
    </source>
</evidence>